<dbReference type="Proteomes" id="UP000826212">
    <property type="component" value="Chromosome"/>
</dbReference>
<proteinExistence type="predicted"/>
<reference evidence="1" key="1">
    <citation type="submission" date="2021-08" db="EMBL/GenBank/DDBJ databases">
        <title>Novel anaerobic bacterium isolated from sea squirt in East Sea, Republic of Korea.</title>
        <authorList>
            <person name="Nguyen T.H."/>
            <person name="Li Z."/>
            <person name="Lee Y.-J."/>
            <person name="Ko J."/>
            <person name="Kim S.-G."/>
        </authorList>
    </citation>
    <scope>NUCLEOTIDE SEQUENCE</scope>
    <source>
        <strain evidence="1">KCTC 25031</strain>
    </source>
</reference>
<protein>
    <submittedName>
        <fullName evidence="1">Na/Pi cotransporter family protein</fullName>
    </submittedName>
</protein>
<name>A0AC61NE05_9BACT</name>
<evidence type="ECO:0000313" key="2">
    <source>
        <dbReference type="Proteomes" id="UP000826212"/>
    </source>
</evidence>
<gene>
    <name evidence="1" type="ORF">K4L44_14745</name>
</gene>
<evidence type="ECO:0000313" key="1">
    <source>
        <dbReference type="EMBL" id="QZE13803.1"/>
    </source>
</evidence>
<dbReference type="EMBL" id="CP081303">
    <property type="protein sequence ID" value="QZE13803.1"/>
    <property type="molecule type" value="Genomic_DNA"/>
</dbReference>
<sequence length="570" mass="63276">MNYGLLEVMTLIGSLGLFLYGMKLMSESLQKVAGNKMRDILASMTSNRVKGVLTGILITSLVQSSSATTVMVVSFVNAGLLTLKQSIGVIMGANIGTTVTAWIISFLGFKVSMSTISLPLIAIALPLLFSSKRSKKSWGELIVGFSLLFIGLDFLKGSVPDIKSNPQMLEFLKDFNNPTMMSIALFMLIGTVLTILIQSSSAAMALTLVMCNEGWISFELSTAMVLGQNIGTTITANLAAMVANTSAKRAARAHLIFNVLGVLLALIFFNPSMHALDHVIRSLGEISPFPKAGESVIASQHAMPIALSIYHTMFNILNTGLLIWFTKPIADFVTKITPSKDQEEEEFHLKHIKTGLLSTPEASLYVAKQEIVHYGEITQKMFKHLTKLYGEDKDKAYSKRLSKIEKYEDSCDQMEIEIAGFLTKVSETKLSQRSSEVISAYYKAIDNIESIGDSCNSIARHVDRKRSLKLEFPEAIEKKLHIMSSYLNDALTIMVKNLSQDEQVDIKDALSIEREIDNYRNILKSDHLINLENKIYDYQVGIIYNDIFSEYERMGDYIINVSQTLISIKS</sequence>
<keyword evidence="2" id="KW-1185">Reference proteome</keyword>
<accession>A0AC61NE05</accession>
<organism evidence="1 2">
    <name type="scientific">Halosquirtibacter laminarini</name>
    <dbReference type="NCBI Taxonomy" id="3374600"/>
    <lineage>
        <taxon>Bacteria</taxon>
        <taxon>Pseudomonadati</taxon>
        <taxon>Bacteroidota</taxon>
        <taxon>Bacteroidia</taxon>
        <taxon>Marinilabiliales</taxon>
        <taxon>Prolixibacteraceae</taxon>
        <taxon>Halosquirtibacter</taxon>
    </lineage>
</organism>